<organism evidence="2 3">
    <name type="scientific">Dibothriocephalus latus</name>
    <name type="common">Fish tapeworm</name>
    <name type="synonym">Diphyllobothrium latum</name>
    <dbReference type="NCBI Taxonomy" id="60516"/>
    <lineage>
        <taxon>Eukaryota</taxon>
        <taxon>Metazoa</taxon>
        <taxon>Spiralia</taxon>
        <taxon>Lophotrochozoa</taxon>
        <taxon>Platyhelminthes</taxon>
        <taxon>Cestoda</taxon>
        <taxon>Eucestoda</taxon>
        <taxon>Diphyllobothriidea</taxon>
        <taxon>Diphyllobothriidae</taxon>
        <taxon>Dibothriocephalus</taxon>
    </lineage>
</organism>
<dbReference type="Proteomes" id="UP000281553">
    <property type="component" value="Unassembled WGS sequence"/>
</dbReference>
<dbReference type="InterPro" id="IPR055510">
    <property type="entry name" value="DUF7083"/>
</dbReference>
<sequence>MAGAETIFRMKFAKAEDAWKGHLLLRKLGTKEHERYMDVLLPRNPRDFTFDETVQRLSETFGDKSSLFNIRY</sequence>
<dbReference type="OrthoDB" id="6260091at2759"/>
<keyword evidence="3" id="KW-1185">Reference proteome</keyword>
<feature type="domain" description="DUF7083" evidence="1">
    <location>
        <begin position="5"/>
        <end position="64"/>
    </location>
</feature>
<name>A0A3P7MAE6_DIBLA</name>
<evidence type="ECO:0000313" key="2">
    <source>
        <dbReference type="EMBL" id="VDN23160.1"/>
    </source>
</evidence>
<dbReference type="AlphaFoldDB" id="A0A3P7MAE6"/>
<gene>
    <name evidence="2" type="ORF">DILT_LOCUS14205</name>
</gene>
<dbReference type="EMBL" id="UYRU01073221">
    <property type="protein sequence ID" value="VDN23160.1"/>
    <property type="molecule type" value="Genomic_DNA"/>
</dbReference>
<evidence type="ECO:0000259" key="1">
    <source>
        <dbReference type="Pfam" id="PF23309"/>
    </source>
</evidence>
<evidence type="ECO:0000313" key="3">
    <source>
        <dbReference type="Proteomes" id="UP000281553"/>
    </source>
</evidence>
<reference evidence="2 3" key="1">
    <citation type="submission" date="2018-11" db="EMBL/GenBank/DDBJ databases">
        <authorList>
            <consortium name="Pathogen Informatics"/>
        </authorList>
    </citation>
    <scope>NUCLEOTIDE SEQUENCE [LARGE SCALE GENOMIC DNA]</scope>
</reference>
<dbReference type="Pfam" id="PF23309">
    <property type="entry name" value="DUF7083"/>
    <property type="match status" value="1"/>
</dbReference>
<protein>
    <recommendedName>
        <fullName evidence="1">DUF7083 domain-containing protein</fullName>
    </recommendedName>
</protein>
<proteinExistence type="predicted"/>
<accession>A0A3P7MAE6</accession>